<evidence type="ECO:0000259" key="9">
    <source>
        <dbReference type="PROSITE" id="PS50982"/>
    </source>
</evidence>
<evidence type="ECO:0000256" key="2">
    <source>
        <dbReference type="ARBA" id="ARBA00022723"/>
    </source>
</evidence>
<proteinExistence type="predicted"/>
<evidence type="ECO:0000256" key="5">
    <source>
        <dbReference type="ARBA" id="ARBA00023015"/>
    </source>
</evidence>
<dbReference type="CDD" id="cd01396">
    <property type="entry name" value="MeCP2_MBD"/>
    <property type="match status" value="1"/>
</dbReference>
<dbReference type="PROSITE" id="PS50982">
    <property type="entry name" value="MBD"/>
    <property type="match status" value="1"/>
</dbReference>
<dbReference type="STRING" id="1088818.A0A2I0AZC4"/>
<keyword evidence="2" id="KW-0479">Metal-binding</keyword>
<feature type="domain" description="CW-type" evidence="10">
    <location>
        <begin position="27"/>
        <end position="82"/>
    </location>
</feature>
<keyword evidence="6" id="KW-0238">DNA-binding</keyword>
<keyword evidence="8" id="KW-0539">Nucleus</keyword>
<dbReference type="OrthoDB" id="10072024at2759"/>
<evidence type="ECO:0000313" key="11">
    <source>
        <dbReference type="EMBL" id="PKA60879.1"/>
    </source>
</evidence>
<sequence length="188" mass="21673">MCLESNLEAHAVGGVLLGRRGKANVPKDSIGAYAVQCGKCYKWRLIPSKEEYETIRETFIEDPWVCEKRLYTSCDDLADIEYNTSNLWVFDKPNIPKAPPGTQRMLIMRKDLSKMDTHYIMPNGKKLRSTVEVEKFLAAHPEYKESLPLSRFCFTVPKISEDMVPKNLEKRASSLRRKKRKADVEEDN</sequence>
<comment type="subcellular location">
    <subcellularLocation>
        <location evidence="1">Nucleus</location>
    </subcellularLocation>
</comment>
<dbReference type="EMBL" id="KZ451935">
    <property type="protein sequence ID" value="PKA60879.1"/>
    <property type="molecule type" value="Genomic_DNA"/>
</dbReference>
<accession>A0A2I0AZC4</accession>
<dbReference type="Pfam" id="PF01429">
    <property type="entry name" value="MBD"/>
    <property type="match status" value="1"/>
</dbReference>
<feature type="domain" description="MBD" evidence="9">
    <location>
        <begin position="88"/>
        <end position="159"/>
    </location>
</feature>
<dbReference type="Gene3D" id="3.30.890.10">
    <property type="entry name" value="Methyl-cpg-binding Protein 2, Chain A"/>
    <property type="match status" value="1"/>
</dbReference>
<evidence type="ECO:0000256" key="4">
    <source>
        <dbReference type="ARBA" id="ARBA00022833"/>
    </source>
</evidence>
<dbReference type="GO" id="GO:0003677">
    <property type="term" value="F:DNA binding"/>
    <property type="evidence" value="ECO:0007669"/>
    <property type="project" value="UniProtKB-KW"/>
</dbReference>
<reference evidence="11 12" key="1">
    <citation type="journal article" date="2017" name="Nature">
        <title>The Apostasia genome and the evolution of orchids.</title>
        <authorList>
            <person name="Zhang G.Q."/>
            <person name="Liu K.W."/>
            <person name="Li Z."/>
            <person name="Lohaus R."/>
            <person name="Hsiao Y.Y."/>
            <person name="Niu S.C."/>
            <person name="Wang J.Y."/>
            <person name="Lin Y.C."/>
            <person name="Xu Q."/>
            <person name="Chen L.J."/>
            <person name="Yoshida K."/>
            <person name="Fujiwara S."/>
            <person name="Wang Z.W."/>
            <person name="Zhang Y.Q."/>
            <person name="Mitsuda N."/>
            <person name="Wang M."/>
            <person name="Liu G.H."/>
            <person name="Pecoraro L."/>
            <person name="Huang H.X."/>
            <person name="Xiao X.J."/>
            <person name="Lin M."/>
            <person name="Wu X.Y."/>
            <person name="Wu W.L."/>
            <person name="Chen Y.Y."/>
            <person name="Chang S.B."/>
            <person name="Sakamoto S."/>
            <person name="Ohme-Takagi M."/>
            <person name="Yagi M."/>
            <person name="Zeng S.J."/>
            <person name="Shen C.Y."/>
            <person name="Yeh C.M."/>
            <person name="Luo Y.B."/>
            <person name="Tsai W.C."/>
            <person name="Van de Peer Y."/>
            <person name="Liu Z.J."/>
        </authorList>
    </citation>
    <scope>NUCLEOTIDE SEQUENCE [LARGE SCALE GENOMIC DNA]</scope>
    <source>
        <strain evidence="12">cv. Shenzhen</strain>
        <tissue evidence="11">Stem</tissue>
    </source>
</reference>
<dbReference type="Proteomes" id="UP000236161">
    <property type="component" value="Unassembled WGS sequence"/>
</dbReference>
<dbReference type="SUPFAM" id="SSF54171">
    <property type="entry name" value="DNA-binding domain"/>
    <property type="match status" value="1"/>
</dbReference>
<dbReference type="PANTHER" id="PTHR12396">
    <property type="entry name" value="METHYL-CPG BINDING PROTEIN, MBD"/>
    <property type="match status" value="1"/>
</dbReference>
<dbReference type="PROSITE" id="PS51050">
    <property type="entry name" value="ZF_CW"/>
    <property type="match status" value="1"/>
</dbReference>
<keyword evidence="3" id="KW-0863">Zinc-finger</keyword>
<evidence type="ECO:0000256" key="3">
    <source>
        <dbReference type="ARBA" id="ARBA00022771"/>
    </source>
</evidence>
<evidence type="ECO:0000256" key="6">
    <source>
        <dbReference type="ARBA" id="ARBA00023125"/>
    </source>
</evidence>
<evidence type="ECO:0000313" key="12">
    <source>
        <dbReference type="Proteomes" id="UP000236161"/>
    </source>
</evidence>
<dbReference type="PANTHER" id="PTHR12396:SF10">
    <property type="entry name" value="METHYL-CPG-BINDING DOMAIN-CONTAINING PROTEIN 1-RELATED"/>
    <property type="match status" value="1"/>
</dbReference>
<dbReference type="InterPro" id="IPR016177">
    <property type="entry name" value="DNA-bd_dom_sf"/>
</dbReference>
<evidence type="ECO:0000259" key="10">
    <source>
        <dbReference type="PROSITE" id="PS51050"/>
    </source>
</evidence>
<evidence type="ECO:0000256" key="7">
    <source>
        <dbReference type="ARBA" id="ARBA00023163"/>
    </source>
</evidence>
<keyword evidence="7" id="KW-0804">Transcription</keyword>
<gene>
    <name evidence="11" type="primary">MBD4</name>
    <name evidence="11" type="ORF">AXF42_Ash006514</name>
</gene>
<keyword evidence="5" id="KW-0805">Transcription regulation</keyword>
<keyword evidence="12" id="KW-1185">Reference proteome</keyword>
<evidence type="ECO:0000256" key="1">
    <source>
        <dbReference type="ARBA" id="ARBA00004123"/>
    </source>
</evidence>
<name>A0A2I0AZC4_9ASPA</name>
<evidence type="ECO:0000256" key="8">
    <source>
        <dbReference type="ARBA" id="ARBA00023242"/>
    </source>
</evidence>
<organism evidence="11 12">
    <name type="scientific">Apostasia shenzhenica</name>
    <dbReference type="NCBI Taxonomy" id="1088818"/>
    <lineage>
        <taxon>Eukaryota</taxon>
        <taxon>Viridiplantae</taxon>
        <taxon>Streptophyta</taxon>
        <taxon>Embryophyta</taxon>
        <taxon>Tracheophyta</taxon>
        <taxon>Spermatophyta</taxon>
        <taxon>Magnoliopsida</taxon>
        <taxon>Liliopsida</taxon>
        <taxon>Asparagales</taxon>
        <taxon>Orchidaceae</taxon>
        <taxon>Apostasioideae</taxon>
        <taxon>Apostasia</taxon>
    </lineage>
</organism>
<dbReference type="AlphaFoldDB" id="A0A2I0AZC4"/>
<dbReference type="SMART" id="SM00391">
    <property type="entry name" value="MBD"/>
    <property type="match status" value="1"/>
</dbReference>
<dbReference type="GO" id="GO:0005634">
    <property type="term" value="C:nucleus"/>
    <property type="evidence" value="ECO:0007669"/>
    <property type="project" value="UniProtKB-SubCell"/>
</dbReference>
<protein>
    <submittedName>
        <fullName evidence="11">Methyl-CpG-binding domain-containing protein 4</fullName>
    </submittedName>
</protein>
<dbReference type="InterPro" id="IPR011124">
    <property type="entry name" value="Znf_CW"/>
</dbReference>
<dbReference type="Gene3D" id="3.30.40.100">
    <property type="match status" value="1"/>
</dbReference>
<dbReference type="Pfam" id="PF07496">
    <property type="entry name" value="zf-CW"/>
    <property type="match status" value="1"/>
</dbReference>
<keyword evidence="4" id="KW-0862">Zinc</keyword>
<dbReference type="InterPro" id="IPR001739">
    <property type="entry name" value="Methyl_CpG_DNA-bd"/>
</dbReference>
<dbReference type="GO" id="GO:0008270">
    <property type="term" value="F:zinc ion binding"/>
    <property type="evidence" value="ECO:0007669"/>
    <property type="project" value="UniProtKB-KW"/>
</dbReference>